<comment type="caution">
    <text evidence="1">The sequence shown here is derived from an EMBL/GenBank/DDBJ whole genome shotgun (WGS) entry which is preliminary data.</text>
</comment>
<dbReference type="Proteomes" id="UP000634206">
    <property type="component" value="Unassembled WGS sequence"/>
</dbReference>
<reference evidence="1" key="1">
    <citation type="submission" date="2021-01" db="EMBL/GenBank/DDBJ databases">
        <title>Modified the classification status of verrucomicrobia.</title>
        <authorList>
            <person name="Feng X."/>
        </authorList>
    </citation>
    <scope>NUCLEOTIDE SEQUENCE</scope>
    <source>
        <strain evidence="1">5K15</strain>
    </source>
</reference>
<evidence type="ECO:0000313" key="1">
    <source>
        <dbReference type="EMBL" id="MBK1853736.1"/>
    </source>
</evidence>
<proteinExistence type="predicted"/>
<protein>
    <submittedName>
        <fullName evidence="1">Uncharacterized protein</fullName>
    </submittedName>
</protein>
<gene>
    <name evidence="1" type="ORF">JIN83_02085</name>
</gene>
<name>A0AAE2VBG5_9BACT</name>
<evidence type="ECO:0000313" key="2">
    <source>
        <dbReference type="Proteomes" id="UP000634206"/>
    </source>
</evidence>
<organism evidence="1 2">
    <name type="scientific">Oceaniferula flava</name>
    <dbReference type="NCBI Taxonomy" id="2800421"/>
    <lineage>
        <taxon>Bacteria</taxon>
        <taxon>Pseudomonadati</taxon>
        <taxon>Verrucomicrobiota</taxon>
        <taxon>Verrucomicrobiia</taxon>
        <taxon>Verrucomicrobiales</taxon>
        <taxon>Verrucomicrobiaceae</taxon>
        <taxon>Oceaniferula</taxon>
    </lineage>
</organism>
<dbReference type="AlphaFoldDB" id="A0AAE2VBG5"/>
<dbReference type="RefSeq" id="WP_309488333.1">
    <property type="nucleotide sequence ID" value="NZ_JAENIG010000001.1"/>
</dbReference>
<keyword evidence="2" id="KW-1185">Reference proteome</keyword>
<dbReference type="EMBL" id="JAENIG010000001">
    <property type="protein sequence ID" value="MBK1853736.1"/>
    <property type="molecule type" value="Genomic_DNA"/>
</dbReference>
<sequence>MDSSIVSLFEYTRSRVCDQDIIDFSPGDPGYPDYVKVWTEIRRSGAMPTQADFDLSEVIGLTGWAKPDEWPDPERFRRYRRFTSAIGLALLHHGQCSEVVRPANYLARDLLIDLDPSCERHLSLVRSAVEATRKLLSTTNLDEGYPFFTLATMILAQKASDWKASEAAATRLIADEAAVRKSDSLSYLAHDDQFLFGLSVYNQVHSDWLAMACALKNPNRHEDSQLVIESLTDH</sequence>
<accession>A0AAE2VBG5</accession>